<name>A0A2S1LEP1_9FLAO</name>
<evidence type="ECO:0000313" key="2">
    <source>
        <dbReference type="Proteomes" id="UP000244527"/>
    </source>
</evidence>
<evidence type="ECO:0008006" key="3">
    <source>
        <dbReference type="Google" id="ProtNLM"/>
    </source>
</evidence>
<evidence type="ECO:0000313" key="1">
    <source>
        <dbReference type="EMBL" id="AWG22131.1"/>
    </source>
</evidence>
<organism evidence="1 2">
    <name type="scientific">Flavobacterium faecale</name>
    <dbReference type="NCBI Taxonomy" id="1355330"/>
    <lineage>
        <taxon>Bacteria</taxon>
        <taxon>Pseudomonadati</taxon>
        <taxon>Bacteroidota</taxon>
        <taxon>Flavobacteriia</taxon>
        <taxon>Flavobacteriales</taxon>
        <taxon>Flavobacteriaceae</taxon>
        <taxon>Flavobacterium</taxon>
    </lineage>
</organism>
<dbReference type="Proteomes" id="UP000244527">
    <property type="component" value="Chromosome"/>
</dbReference>
<gene>
    <name evidence="1" type="ORF">FFWV33_11725</name>
</gene>
<accession>A0A2S1LEP1</accession>
<protein>
    <recommendedName>
        <fullName evidence="3">TonB C-terminal domain-containing protein</fullName>
    </recommendedName>
</protein>
<sequence length="89" mass="10383">MKPKKTYSKIYSELATLLQPKSYYNQLDEATVVKVRFRINASNEIVVLETNTDNDELNAFIMESLNYKRLSTNELSNDTDYIFDISFQS</sequence>
<proteinExistence type="predicted"/>
<keyword evidence="2" id="KW-1185">Reference proteome</keyword>
<dbReference type="KEGG" id="ffa:FFWV33_11725"/>
<reference evidence="1 2" key="1">
    <citation type="submission" date="2017-04" db="EMBL/GenBank/DDBJ databases">
        <title>Compelte genome sequence of WV33.</title>
        <authorList>
            <person name="Lee P.C."/>
        </authorList>
    </citation>
    <scope>NUCLEOTIDE SEQUENCE [LARGE SCALE GENOMIC DNA]</scope>
    <source>
        <strain evidence="1 2">WV33</strain>
    </source>
</reference>
<dbReference type="EMBL" id="CP020918">
    <property type="protein sequence ID" value="AWG22131.1"/>
    <property type="molecule type" value="Genomic_DNA"/>
</dbReference>
<dbReference type="AlphaFoldDB" id="A0A2S1LEP1"/>